<gene>
    <name evidence="1" type="ORF">G3435_16550</name>
</gene>
<comment type="caution">
    <text evidence="1">The sequence shown here is derived from an EMBL/GenBank/DDBJ whole genome shotgun (WGS) entry which is preliminary data.</text>
</comment>
<dbReference type="AlphaFoldDB" id="A0A6M0D4R4"/>
<name>A0A6M0D4R4_9PSED</name>
<organism evidence="1 2">
    <name type="scientific">Pseudomonas brassicae</name>
    <dbReference type="NCBI Taxonomy" id="2708063"/>
    <lineage>
        <taxon>Bacteria</taxon>
        <taxon>Pseudomonadati</taxon>
        <taxon>Pseudomonadota</taxon>
        <taxon>Gammaproteobacteria</taxon>
        <taxon>Pseudomonadales</taxon>
        <taxon>Pseudomonadaceae</taxon>
        <taxon>Pseudomonas</taxon>
    </lineage>
</organism>
<evidence type="ECO:0000313" key="1">
    <source>
        <dbReference type="EMBL" id="NER61150.1"/>
    </source>
</evidence>
<evidence type="ECO:0000313" key="2">
    <source>
        <dbReference type="Proteomes" id="UP000480410"/>
    </source>
</evidence>
<proteinExistence type="predicted"/>
<reference evidence="1 2" key="1">
    <citation type="submission" date="2020-02" db="EMBL/GenBank/DDBJ databases">
        <title>Broccoli isolated Pseudomonas sp.</title>
        <authorList>
            <person name="Fujikawa T."/>
            <person name="Sawada H."/>
        </authorList>
    </citation>
    <scope>NUCLEOTIDE SEQUENCE [LARGE SCALE GENOMIC DNA]</scope>
    <source>
        <strain evidence="1 2">MAFF212428</strain>
    </source>
</reference>
<dbReference type="EMBL" id="JAAHBV010000358">
    <property type="protein sequence ID" value="NER61150.1"/>
    <property type="molecule type" value="Genomic_DNA"/>
</dbReference>
<accession>A0A6M0D4R4</accession>
<protein>
    <submittedName>
        <fullName evidence="1">Uncharacterized protein</fullName>
    </submittedName>
</protein>
<sequence length="77" mass="8743">MSLLEASWQAAEVGGGQAWLEKTLTKYQILSVHDAKTDRGRREWFILTSRRGVSLAVGGDERLVYLMGVKGRHRRSR</sequence>
<dbReference type="Proteomes" id="UP000480410">
    <property type="component" value="Unassembled WGS sequence"/>
</dbReference>